<dbReference type="FunFam" id="1.10.10.60:FF:000132">
    <property type="entry name" value="AraC family transcriptional regulator"/>
    <property type="match status" value="1"/>
</dbReference>
<evidence type="ECO:0000256" key="3">
    <source>
        <dbReference type="ARBA" id="ARBA00023125"/>
    </source>
</evidence>
<accession>A0A446C7R4</accession>
<dbReference type="GO" id="GO:0043565">
    <property type="term" value="F:sequence-specific DNA binding"/>
    <property type="evidence" value="ECO:0007669"/>
    <property type="project" value="InterPro"/>
</dbReference>
<keyword evidence="2" id="KW-0805">Transcription regulation</keyword>
<dbReference type="RefSeq" id="WP_129526587.1">
    <property type="nucleotide sequence ID" value="NZ_UFQB01000004.1"/>
</dbReference>
<dbReference type="EMBL" id="UFQB01000004">
    <property type="protein sequence ID" value="SSW63904.1"/>
    <property type="molecule type" value="Genomic_DNA"/>
</dbReference>
<dbReference type="Gene3D" id="1.10.10.60">
    <property type="entry name" value="Homeodomain-like"/>
    <property type="match status" value="1"/>
</dbReference>
<dbReference type="InterPro" id="IPR009057">
    <property type="entry name" value="Homeodomain-like_sf"/>
</dbReference>
<dbReference type="PROSITE" id="PS01124">
    <property type="entry name" value="HTH_ARAC_FAMILY_2"/>
    <property type="match status" value="1"/>
</dbReference>
<evidence type="ECO:0000313" key="8">
    <source>
        <dbReference type="Proteomes" id="UP000289184"/>
    </source>
</evidence>
<dbReference type="SMART" id="SM00342">
    <property type="entry name" value="HTH_ARAC"/>
    <property type="match status" value="1"/>
</dbReference>
<dbReference type="GO" id="GO:0003700">
    <property type="term" value="F:DNA-binding transcription factor activity"/>
    <property type="evidence" value="ECO:0007669"/>
    <property type="project" value="InterPro"/>
</dbReference>
<dbReference type="InterPro" id="IPR018060">
    <property type="entry name" value="HTH_AraC"/>
</dbReference>
<feature type="region of interest" description="Disordered" evidence="5">
    <location>
        <begin position="249"/>
        <end position="282"/>
    </location>
</feature>
<dbReference type="InterPro" id="IPR011051">
    <property type="entry name" value="RmlC_Cupin_sf"/>
</dbReference>
<gene>
    <name evidence="7" type="primary">nimR_1</name>
    <name evidence="7" type="ORF">AGI3411_01314</name>
</gene>
<dbReference type="Pfam" id="PF12833">
    <property type="entry name" value="HTH_18"/>
    <property type="match status" value="1"/>
</dbReference>
<keyword evidence="4" id="KW-0804">Transcription</keyword>
<organism evidence="7 8">
    <name type="scientific">Achromobacter agilis</name>
    <dbReference type="NCBI Taxonomy" id="1353888"/>
    <lineage>
        <taxon>Bacteria</taxon>
        <taxon>Pseudomonadati</taxon>
        <taxon>Pseudomonadota</taxon>
        <taxon>Betaproteobacteria</taxon>
        <taxon>Burkholderiales</taxon>
        <taxon>Alcaligenaceae</taxon>
        <taxon>Achromobacter</taxon>
    </lineage>
</organism>
<keyword evidence="3" id="KW-0238">DNA-binding</keyword>
<dbReference type="OrthoDB" id="2536004at2"/>
<sequence>MPPADAAPLLASDLPYPLACRILHFTPHSRMKRHASPWAELNFAVSGIMEIGIGGMTYLSPPQYAIWIPPHVEHCCQNEGEVHYACIDIPAAACAGLPDKPCTLEISPVMRAILADFERRGISYPDTPEDRRMAQIVIDQARQARAYASYLPSATDPVLAPILSALQRRPGDKRGAAHWAATAGITERTLLRHCQQRLGMSFNEWRQRLRVVSALGMLDDGKPVQTVARALGYSTPSAFIAMFQRLTGESPDSARRRGPGGACAAMPRENRVVQASDATRGR</sequence>
<dbReference type="Proteomes" id="UP000289184">
    <property type="component" value="Unassembled WGS sequence"/>
</dbReference>
<dbReference type="PROSITE" id="PS00041">
    <property type="entry name" value="HTH_ARAC_FAMILY_1"/>
    <property type="match status" value="1"/>
</dbReference>
<dbReference type="SUPFAM" id="SSF51182">
    <property type="entry name" value="RmlC-like cupins"/>
    <property type="match status" value="1"/>
</dbReference>
<dbReference type="PANTHER" id="PTHR11019">
    <property type="entry name" value="HTH-TYPE TRANSCRIPTIONAL REGULATOR NIMR"/>
    <property type="match status" value="1"/>
</dbReference>
<dbReference type="Gene3D" id="2.60.120.10">
    <property type="entry name" value="Jelly Rolls"/>
    <property type="match status" value="1"/>
</dbReference>
<evidence type="ECO:0000256" key="5">
    <source>
        <dbReference type="SAM" id="MobiDB-lite"/>
    </source>
</evidence>
<evidence type="ECO:0000256" key="1">
    <source>
        <dbReference type="ARBA" id="ARBA00022491"/>
    </source>
</evidence>
<dbReference type="CDD" id="cd06124">
    <property type="entry name" value="cupin_NimR-like_N"/>
    <property type="match status" value="1"/>
</dbReference>
<evidence type="ECO:0000256" key="2">
    <source>
        <dbReference type="ARBA" id="ARBA00023015"/>
    </source>
</evidence>
<proteinExistence type="predicted"/>
<feature type="domain" description="HTH araC/xylS-type" evidence="6">
    <location>
        <begin position="156"/>
        <end position="257"/>
    </location>
</feature>
<dbReference type="InterPro" id="IPR014710">
    <property type="entry name" value="RmlC-like_jellyroll"/>
</dbReference>
<dbReference type="SUPFAM" id="SSF46689">
    <property type="entry name" value="Homeodomain-like"/>
    <property type="match status" value="1"/>
</dbReference>
<evidence type="ECO:0000259" key="6">
    <source>
        <dbReference type="PROSITE" id="PS01124"/>
    </source>
</evidence>
<dbReference type="AlphaFoldDB" id="A0A446C7R4"/>
<dbReference type="Pfam" id="PF02311">
    <property type="entry name" value="AraC_binding"/>
    <property type="match status" value="1"/>
</dbReference>
<dbReference type="PANTHER" id="PTHR11019:SF190">
    <property type="entry name" value="ARAC-FAMILY REGULATORY PROTEIN"/>
    <property type="match status" value="1"/>
</dbReference>
<dbReference type="InterPro" id="IPR003313">
    <property type="entry name" value="AraC-bd"/>
</dbReference>
<evidence type="ECO:0000313" key="7">
    <source>
        <dbReference type="EMBL" id="SSW63904.1"/>
    </source>
</evidence>
<dbReference type="InterPro" id="IPR018062">
    <property type="entry name" value="HTH_AraC-typ_CS"/>
</dbReference>
<reference evidence="7 8" key="1">
    <citation type="submission" date="2018-07" db="EMBL/GenBank/DDBJ databases">
        <authorList>
            <person name="Peeters C."/>
        </authorList>
    </citation>
    <scope>NUCLEOTIDE SEQUENCE [LARGE SCALE GENOMIC DNA]</scope>
    <source>
        <strain evidence="7 8">LMG 3411</strain>
    </source>
</reference>
<keyword evidence="1" id="KW-0678">Repressor</keyword>
<keyword evidence="8" id="KW-1185">Reference proteome</keyword>
<evidence type="ECO:0000256" key="4">
    <source>
        <dbReference type="ARBA" id="ARBA00023163"/>
    </source>
</evidence>
<name>A0A446C7R4_9BURK</name>
<protein>
    <submittedName>
        <fullName evidence="7">HTH-type transcriptional regulator NimR</fullName>
    </submittedName>
</protein>